<dbReference type="EMBL" id="BMAO01001368">
    <property type="protein sequence ID" value="GFQ72859.1"/>
    <property type="molecule type" value="Genomic_DNA"/>
</dbReference>
<sequence length="87" mass="9812">MAYHPASNSIIELWHHKLKECYKVFGNGKIGRLPAVVLRIGCSLKEDLKLSAAEPVVGNTLCLLGEFFRSNTRNFWMPAQASFIKFT</sequence>
<evidence type="ECO:0000313" key="2">
    <source>
        <dbReference type="Proteomes" id="UP000887116"/>
    </source>
</evidence>
<gene>
    <name evidence="1" type="ORF">TNCT_597241</name>
</gene>
<organism evidence="1 2">
    <name type="scientific">Trichonephila clavata</name>
    <name type="common">Joro spider</name>
    <name type="synonym">Nephila clavata</name>
    <dbReference type="NCBI Taxonomy" id="2740835"/>
    <lineage>
        <taxon>Eukaryota</taxon>
        <taxon>Metazoa</taxon>
        <taxon>Ecdysozoa</taxon>
        <taxon>Arthropoda</taxon>
        <taxon>Chelicerata</taxon>
        <taxon>Arachnida</taxon>
        <taxon>Araneae</taxon>
        <taxon>Araneomorphae</taxon>
        <taxon>Entelegynae</taxon>
        <taxon>Araneoidea</taxon>
        <taxon>Nephilidae</taxon>
        <taxon>Trichonephila</taxon>
    </lineage>
</organism>
<comment type="caution">
    <text evidence="1">The sequence shown here is derived from an EMBL/GenBank/DDBJ whole genome shotgun (WGS) entry which is preliminary data.</text>
</comment>
<dbReference type="OrthoDB" id="422540at2759"/>
<accession>A0A8X6KG96</accession>
<protein>
    <submittedName>
        <fullName evidence="1">Uncharacterized protein</fullName>
    </submittedName>
</protein>
<name>A0A8X6KG96_TRICU</name>
<proteinExistence type="predicted"/>
<dbReference type="AlphaFoldDB" id="A0A8X6KG96"/>
<dbReference type="Proteomes" id="UP000887116">
    <property type="component" value="Unassembled WGS sequence"/>
</dbReference>
<reference evidence="1" key="1">
    <citation type="submission" date="2020-07" db="EMBL/GenBank/DDBJ databases">
        <title>Multicomponent nature underlies the extraordinary mechanical properties of spider dragline silk.</title>
        <authorList>
            <person name="Kono N."/>
            <person name="Nakamura H."/>
            <person name="Mori M."/>
            <person name="Yoshida Y."/>
            <person name="Ohtoshi R."/>
            <person name="Malay A.D."/>
            <person name="Moran D.A.P."/>
            <person name="Tomita M."/>
            <person name="Numata K."/>
            <person name="Arakawa K."/>
        </authorList>
    </citation>
    <scope>NUCLEOTIDE SEQUENCE</scope>
</reference>
<keyword evidence="2" id="KW-1185">Reference proteome</keyword>
<evidence type="ECO:0000313" key="1">
    <source>
        <dbReference type="EMBL" id="GFQ72859.1"/>
    </source>
</evidence>